<dbReference type="EMBL" id="ML119789">
    <property type="protein sequence ID" value="RPA74471.1"/>
    <property type="molecule type" value="Genomic_DNA"/>
</dbReference>
<gene>
    <name evidence="3" type="ORF">BJ508DRAFT_312843</name>
</gene>
<dbReference type="PROSITE" id="PS50006">
    <property type="entry name" value="FHA_DOMAIN"/>
    <property type="match status" value="1"/>
</dbReference>
<dbReference type="SUPFAM" id="SSF49879">
    <property type="entry name" value="SMAD/FHA domain"/>
    <property type="match status" value="1"/>
</dbReference>
<dbReference type="InterPro" id="IPR000253">
    <property type="entry name" value="FHA_dom"/>
</dbReference>
<evidence type="ECO:0000313" key="3">
    <source>
        <dbReference type="EMBL" id="RPA74471.1"/>
    </source>
</evidence>
<accession>A0A3N4HQY8</accession>
<dbReference type="AlphaFoldDB" id="A0A3N4HQY8"/>
<name>A0A3N4HQY8_ASCIM</name>
<feature type="region of interest" description="Disordered" evidence="1">
    <location>
        <begin position="1"/>
        <end position="135"/>
    </location>
</feature>
<feature type="compositionally biased region" description="Polar residues" evidence="1">
    <location>
        <begin position="115"/>
        <end position="130"/>
    </location>
</feature>
<keyword evidence="4" id="KW-1185">Reference proteome</keyword>
<feature type="compositionally biased region" description="Pro residues" evidence="1">
    <location>
        <begin position="79"/>
        <end position="96"/>
    </location>
</feature>
<dbReference type="OrthoDB" id="5348546at2759"/>
<feature type="compositionally biased region" description="Basic and acidic residues" evidence="1">
    <location>
        <begin position="263"/>
        <end position="277"/>
    </location>
</feature>
<reference evidence="3 4" key="1">
    <citation type="journal article" date="2018" name="Nat. Ecol. Evol.">
        <title>Pezizomycetes genomes reveal the molecular basis of ectomycorrhizal truffle lifestyle.</title>
        <authorList>
            <person name="Murat C."/>
            <person name="Payen T."/>
            <person name="Noel B."/>
            <person name="Kuo A."/>
            <person name="Morin E."/>
            <person name="Chen J."/>
            <person name="Kohler A."/>
            <person name="Krizsan K."/>
            <person name="Balestrini R."/>
            <person name="Da Silva C."/>
            <person name="Montanini B."/>
            <person name="Hainaut M."/>
            <person name="Levati E."/>
            <person name="Barry K.W."/>
            <person name="Belfiori B."/>
            <person name="Cichocki N."/>
            <person name="Clum A."/>
            <person name="Dockter R.B."/>
            <person name="Fauchery L."/>
            <person name="Guy J."/>
            <person name="Iotti M."/>
            <person name="Le Tacon F."/>
            <person name="Lindquist E.A."/>
            <person name="Lipzen A."/>
            <person name="Malagnac F."/>
            <person name="Mello A."/>
            <person name="Molinier V."/>
            <person name="Miyauchi S."/>
            <person name="Poulain J."/>
            <person name="Riccioni C."/>
            <person name="Rubini A."/>
            <person name="Sitrit Y."/>
            <person name="Splivallo R."/>
            <person name="Traeger S."/>
            <person name="Wang M."/>
            <person name="Zifcakova L."/>
            <person name="Wipf D."/>
            <person name="Zambonelli A."/>
            <person name="Paolocci F."/>
            <person name="Nowrousian M."/>
            <person name="Ottonello S."/>
            <person name="Baldrian P."/>
            <person name="Spatafora J.W."/>
            <person name="Henrissat B."/>
            <person name="Nagy L.G."/>
            <person name="Aury J.M."/>
            <person name="Wincker P."/>
            <person name="Grigoriev I.V."/>
            <person name="Bonfante P."/>
            <person name="Martin F.M."/>
        </authorList>
    </citation>
    <scope>NUCLEOTIDE SEQUENCE [LARGE SCALE GENOMIC DNA]</scope>
    <source>
        <strain evidence="3 4">RN42</strain>
    </source>
</reference>
<proteinExistence type="predicted"/>
<feature type="domain" description="FHA" evidence="2">
    <location>
        <begin position="147"/>
        <end position="197"/>
    </location>
</feature>
<feature type="region of interest" description="Disordered" evidence="1">
    <location>
        <begin position="235"/>
        <end position="445"/>
    </location>
</feature>
<dbReference type="CDD" id="cd22699">
    <property type="entry name" value="FHA_PLM2-like"/>
    <property type="match status" value="1"/>
</dbReference>
<feature type="compositionally biased region" description="Low complexity" evidence="1">
    <location>
        <begin position="1"/>
        <end position="10"/>
    </location>
</feature>
<organism evidence="3 4">
    <name type="scientific">Ascobolus immersus RN42</name>
    <dbReference type="NCBI Taxonomy" id="1160509"/>
    <lineage>
        <taxon>Eukaryota</taxon>
        <taxon>Fungi</taxon>
        <taxon>Dikarya</taxon>
        <taxon>Ascomycota</taxon>
        <taxon>Pezizomycotina</taxon>
        <taxon>Pezizomycetes</taxon>
        <taxon>Pezizales</taxon>
        <taxon>Ascobolaceae</taxon>
        <taxon>Ascobolus</taxon>
    </lineage>
</organism>
<dbReference type="InterPro" id="IPR008984">
    <property type="entry name" value="SMAD_FHA_dom_sf"/>
</dbReference>
<feature type="compositionally biased region" description="Pro residues" evidence="1">
    <location>
        <begin position="405"/>
        <end position="414"/>
    </location>
</feature>
<sequence>MDPTSTTASLAPPPPPPPPPQHPRLPRPLPSPPLPHLLRPIKPQPQPPKTSRLPTPPPPLRPPLLPPRKTPRPHRPSNLSPPPAPPTPVRPLPHPLPQLNRSYPTPIPPSPLGTDLTSSPPSSRKATTRQPLGGLLTVCPPSDGAPLTLGRSSLSSDYQLSSNRLISRVHVRIKYHPDPFNPRLEIVCEGWNGITIHCAGQKWEMKKGDEFFSGEEGVEVLVDVVGCRVRVGWPGVPPDGVGHGSGRKGASSVASSPAPPRRALWDEGRTSPAREQEVSPTESQPRTKETSPVPESEDGIKIFEDSQRVDVPTSPVSEEETQQVAKEEGEEEDEPELPTVKSEAPEETAVERRNVKDVSDSSDLDSLSSSLFNEQENRDAVPPLKSMGVSTNYSDALHSFAVAPTSPPRIPAFEPPRQKRRSRVPSSEASYEEPEEAPLTPDQRSQILNNLTNRLAFSRASSMPLSSLFSALPSTLHPEGFTKERLQDLLESCAWIGKIKREGKDARGKRLEDMFFYEAELDEDEGRRKVWLGVVDSDDEGKKKPKEVEKEGLGEGWGLGLEKGGRGLRGCRKVHKQYYWKRPRKVGSGHH</sequence>
<feature type="compositionally biased region" description="Basic and acidic residues" evidence="1">
    <location>
        <begin position="349"/>
        <end position="359"/>
    </location>
</feature>
<evidence type="ECO:0000313" key="4">
    <source>
        <dbReference type="Proteomes" id="UP000275078"/>
    </source>
</evidence>
<evidence type="ECO:0000256" key="1">
    <source>
        <dbReference type="SAM" id="MobiDB-lite"/>
    </source>
</evidence>
<feature type="compositionally biased region" description="Pro residues" evidence="1">
    <location>
        <begin position="11"/>
        <end position="35"/>
    </location>
</feature>
<evidence type="ECO:0000259" key="2">
    <source>
        <dbReference type="PROSITE" id="PS50006"/>
    </source>
</evidence>
<protein>
    <recommendedName>
        <fullName evidence="2">FHA domain-containing protein</fullName>
    </recommendedName>
</protein>
<dbReference type="Proteomes" id="UP000275078">
    <property type="component" value="Unassembled WGS sequence"/>
</dbReference>
<feature type="compositionally biased region" description="Basic and acidic residues" evidence="1">
    <location>
        <begin position="298"/>
        <end position="308"/>
    </location>
</feature>
<feature type="compositionally biased region" description="Pro residues" evidence="1">
    <location>
        <begin position="42"/>
        <end position="68"/>
    </location>
</feature>
<dbReference type="STRING" id="1160509.A0A3N4HQY8"/>